<comment type="subcellular location">
    <subcellularLocation>
        <location evidence="1">Nucleus</location>
    </subcellularLocation>
</comment>
<accession>A0AAP0M5I4</accession>
<evidence type="ECO:0000256" key="8">
    <source>
        <dbReference type="SAM" id="MobiDB-lite"/>
    </source>
</evidence>
<dbReference type="Pfam" id="PF01535">
    <property type="entry name" value="PPR"/>
    <property type="match status" value="2"/>
</dbReference>
<keyword evidence="4" id="KW-0805">Transcription regulation</keyword>
<evidence type="ECO:0000256" key="7">
    <source>
        <dbReference type="PROSITE-ProRule" id="PRU00708"/>
    </source>
</evidence>
<evidence type="ECO:0000256" key="1">
    <source>
        <dbReference type="ARBA" id="ARBA00004123"/>
    </source>
</evidence>
<evidence type="ECO:0000313" key="11">
    <source>
        <dbReference type="Proteomes" id="UP001428341"/>
    </source>
</evidence>
<feature type="region of interest" description="Disordered" evidence="8">
    <location>
        <begin position="1"/>
        <end position="32"/>
    </location>
</feature>
<dbReference type="Pfam" id="PF13041">
    <property type="entry name" value="PPR_2"/>
    <property type="match status" value="1"/>
</dbReference>
<reference evidence="10 11" key="1">
    <citation type="submission" date="2024-05" db="EMBL/GenBank/DDBJ databases">
        <title>Haplotype-resolved chromosome-level genome assembly of Huyou (Citrus changshanensis).</title>
        <authorList>
            <person name="Miao C."/>
            <person name="Chen W."/>
            <person name="Wu Y."/>
            <person name="Wang L."/>
            <person name="Zhao S."/>
            <person name="Grierson D."/>
            <person name="Xu C."/>
            <person name="Chen K."/>
        </authorList>
    </citation>
    <scope>NUCLEOTIDE SEQUENCE [LARGE SCALE GENOMIC DNA]</scope>
    <source>
        <strain evidence="10">01-14</strain>
        <tissue evidence="10">Leaf</tissue>
    </source>
</reference>
<evidence type="ECO:0000259" key="9">
    <source>
        <dbReference type="SMART" id="SM00353"/>
    </source>
</evidence>
<gene>
    <name evidence="10" type="ORF">WN944_005157</name>
</gene>
<evidence type="ECO:0000256" key="4">
    <source>
        <dbReference type="ARBA" id="ARBA00023015"/>
    </source>
</evidence>
<evidence type="ECO:0000256" key="3">
    <source>
        <dbReference type="ARBA" id="ARBA00022737"/>
    </source>
</evidence>
<proteinExistence type="inferred from homology"/>
<keyword evidence="3" id="KW-0677">Repeat</keyword>
<feature type="domain" description="BHLH" evidence="9">
    <location>
        <begin position="562"/>
        <end position="605"/>
    </location>
</feature>
<dbReference type="InterPro" id="IPR002885">
    <property type="entry name" value="PPR_rpt"/>
</dbReference>
<dbReference type="PANTHER" id="PTHR47933:SF14">
    <property type="entry name" value="PENTATRICOPEPTIDE REPEAT (PPR) SUPERFAMILY PROTEIN"/>
    <property type="match status" value="1"/>
</dbReference>
<dbReference type="PANTHER" id="PTHR47933">
    <property type="entry name" value="PENTATRICOPEPTIDE REPEAT-CONTAINING PROTEIN 1, MITOCHONDRIAL"/>
    <property type="match status" value="1"/>
</dbReference>
<dbReference type="SMART" id="SM00353">
    <property type="entry name" value="HLH"/>
    <property type="match status" value="1"/>
</dbReference>
<dbReference type="InterPro" id="IPR011598">
    <property type="entry name" value="bHLH_dom"/>
</dbReference>
<dbReference type="EMBL" id="JBCGBO010000006">
    <property type="protein sequence ID" value="KAK9194450.1"/>
    <property type="molecule type" value="Genomic_DNA"/>
</dbReference>
<dbReference type="SUPFAM" id="SSF47459">
    <property type="entry name" value="HLH, helix-loop-helix DNA-binding domain"/>
    <property type="match status" value="1"/>
</dbReference>
<dbReference type="Proteomes" id="UP001428341">
    <property type="component" value="Unassembled WGS sequence"/>
</dbReference>
<keyword evidence="5" id="KW-0804">Transcription</keyword>
<dbReference type="Gene3D" id="4.10.280.10">
    <property type="entry name" value="Helix-loop-helix DNA-binding domain"/>
    <property type="match status" value="1"/>
</dbReference>
<dbReference type="GO" id="GO:0003729">
    <property type="term" value="F:mRNA binding"/>
    <property type="evidence" value="ECO:0007669"/>
    <property type="project" value="TreeGrafter"/>
</dbReference>
<dbReference type="GO" id="GO:0046983">
    <property type="term" value="F:protein dimerization activity"/>
    <property type="evidence" value="ECO:0007669"/>
    <property type="project" value="InterPro"/>
</dbReference>
<protein>
    <recommendedName>
        <fullName evidence="9">BHLH domain-containing protein</fullName>
    </recommendedName>
</protein>
<comment type="caution">
    <text evidence="10">The sequence shown here is derived from an EMBL/GenBank/DDBJ whole genome shotgun (WGS) entry which is preliminary data.</text>
</comment>
<dbReference type="AlphaFoldDB" id="A0AAP0M5I4"/>
<feature type="repeat" description="PPR" evidence="7">
    <location>
        <begin position="347"/>
        <end position="381"/>
    </location>
</feature>
<organism evidence="10 11">
    <name type="scientific">Citrus x changshan-huyou</name>
    <dbReference type="NCBI Taxonomy" id="2935761"/>
    <lineage>
        <taxon>Eukaryota</taxon>
        <taxon>Viridiplantae</taxon>
        <taxon>Streptophyta</taxon>
        <taxon>Embryophyta</taxon>
        <taxon>Tracheophyta</taxon>
        <taxon>Spermatophyta</taxon>
        <taxon>Magnoliopsida</taxon>
        <taxon>eudicotyledons</taxon>
        <taxon>Gunneridae</taxon>
        <taxon>Pentapetalae</taxon>
        <taxon>rosids</taxon>
        <taxon>malvids</taxon>
        <taxon>Sapindales</taxon>
        <taxon>Rutaceae</taxon>
        <taxon>Aurantioideae</taxon>
        <taxon>Citrus</taxon>
    </lineage>
</organism>
<evidence type="ECO:0000256" key="6">
    <source>
        <dbReference type="ARBA" id="ARBA00023242"/>
    </source>
</evidence>
<evidence type="ECO:0000256" key="2">
    <source>
        <dbReference type="ARBA" id="ARBA00007626"/>
    </source>
</evidence>
<sequence>MARNDKRRHHDDPSPDPHNKRKRSTFASHLDVPNLPPTIKTLCEIIANTPSPTVEDVLDKTLIRVSQETVEQVLRFSYSHPGPAVKFFRWSAYQLNDKHSPYAWNLVVDLLGKNCLFDAMWDAIKSMKKENVLSLATFASVFSSYVVADRVKDAITTFDVMEQYGCKHDVFALNSLLSAICRDGKTIDAWQFLRVVDGRIKPDNDTYAILLEGWEKERDVANAKKTFGEMVIEVGWDPDNVPAYDSYLITLLKGRDGIYETVNSLKRMMERGCNPGMTFFKLAFEECLKGQNLRGAEFIWSAMVGRIGFRPDTHMYNMMISLYCYSNETGAAMKLLDEMVYNGAFPDIQTYNILFEFLVKGRKLWEASGLFNEMVKNEHVLNHENCRAAVRVYMDSDDPYVAIKFWKYMIENHCSDLSETGNLLVAGLCDMHMLPEAVKYAKGMAEKGIQVTPFALSKLKQILIKARKEAVYEELLKNLQVDDTEEMSLLVYANDIAFTSLKKSMGVLHLISVWRSGHALTSYSYTMQSLLFVSADLSTYRMIKREHRSDSEDKAVYKSKNLEAERRRRQKLNDRLLKLRSLMKKETVIEDAITYIRQLKGRVLFLCDQVLQVEPLEEEETKPKIDENAAEEMKNCGIEMTKSKPRLLVEMGGDQKIEAPVGCSPQS</sequence>
<dbReference type="GO" id="GO:0005634">
    <property type="term" value="C:nucleus"/>
    <property type="evidence" value="ECO:0007669"/>
    <property type="project" value="UniProtKB-SubCell"/>
</dbReference>
<evidence type="ECO:0000256" key="5">
    <source>
        <dbReference type="ARBA" id="ARBA00023163"/>
    </source>
</evidence>
<dbReference type="InterPro" id="IPR036638">
    <property type="entry name" value="HLH_DNA-bd_sf"/>
</dbReference>
<dbReference type="PROSITE" id="PS51375">
    <property type="entry name" value="PPR"/>
    <property type="match status" value="2"/>
</dbReference>
<dbReference type="NCBIfam" id="TIGR00756">
    <property type="entry name" value="PPR"/>
    <property type="match status" value="2"/>
</dbReference>
<evidence type="ECO:0000313" key="10">
    <source>
        <dbReference type="EMBL" id="KAK9194450.1"/>
    </source>
</evidence>
<name>A0AAP0M5I4_9ROSI</name>
<feature type="repeat" description="PPR" evidence="7">
    <location>
        <begin position="312"/>
        <end position="346"/>
    </location>
</feature>
<dbReference type="Gene3D" id="1.25.40.10">
    <property type="entry name" value="Tetratricopeptide repeat domain"/>
    <property type="match status" value="2"/>
</dbReference>
<dbReference type="InterPro" id="IPR051240">
    <property type="entry name" value="Mito_RNA-Proc/Resp"/>
</dbReference>
<keyword evidence="6" id="KW-0539">Nucleus</keyword>
<keyword evidence="11" id="KW-1185">Reference proteome</keyword>
<dbReference type="InterPro" id="IPR011990">
    <property type="entry name" value="TPR-like_helical_dom_sf"/>
</dbReference>
<comment type="similarity">
    <text evidence="2">Belongs to the PPR family. P subfamily.</text>
</comment>